<dbReference type="Proteomes" id="UP000799324">
    <property type="component" value="Unassembled WGS sequence"/>
</dbReference>
<sequence length="130" mass="13972">MGTTPYSFALNVTGSISDCAQPSSHGLLVPAQQPRNFVPVLQAYHDPPWAHVPVKTSRPKRSRAIDGTKNEYQRIGELVNESFNEEPGRSGKTRHSKPSECLRNARCISRCGPTATTSLPAANSIGGVGT</sequence>
<evidence type="ECO:0000256" key="1">
    <source>
        <dbReference type="SAM" id="MobiDB-lite"/>
    </source>
</evidence>
<evidence type="ECO:0000313" key="2">
    <source>
        <dbReference type="EMBL" id="KAF2647395.1"/>
    </source>
</evidence>
<organism evidence="2 3">
    <name type="scientific">Lophiostoma macrostomum CBS 122681</name>
    <dbReference type="NCBI Taxonomy" id="1314788"/>
    <lineage>
        <taxon>Eukaryota</taxon>
        <taxon>Fungi</taxon>
        <taxon>Dikarya</taxon>
        <taxon>Ascomycota</taxon>
        <taxon>Pezizomycotina</taxon>
        <taxon>Dothideomycetes</taxon>
        <taxon>Pleosporomycetidae</taxon>
        <taxon>Pleosporales</taxon>
        <taxon>Lophiostomataceae</taxon>
        <taxon>Lophiostoma</taxon>
    </lineage>
</organism>
<gene>
    <name evidence="2" type="ORF">K491DRAFT_311003</name>
</gene>
<proteinExistence type="predicted"/>
<accession>A0A6A6SHP9</accession>
<feature type="region of interest" description="Disordered" evidence="1">
    <location>
        <begin position="80"/>
        <end position="99"/>
    </location>
</feature>
<protein>
    <submittedName>
        <fullName evidence="2">Uncharacterized protein</fullName>
    </submittedName>
</protein>
<dbReference type="AlphaFoldDB" id="A0A6A6SHP9"/>
<name>A0A6A6SHP9_9PLEO</name>
<keyword evidence="3" id="KW-1185">Reference proteome</keyword>
<dbReference type="EMBL" id="MU004626">
    <property type="protein sequence ID" value="KAF2647395.1"/>
    <property type="molecule type" value="Genomic_DNA"/>
</dbReference>
<reference evidence="2" key="1">
    <citation type="journal article" date="2020" name="Stud. Mycol.">
        <title>101 Dothideomycetes genomes: a test case for predicting lifestyles and emergence of pathogens.</title>
        <authorList>
            <person name="Haridas S."/>
            <person name="Albert R."/>
            <person name="Binder M."/>
            <person name="Bloem J."/>
            <person name="Labutti K."/>
            <person name="Salamov A."/>
            <person name="Andreopoulos B."/>
            <person name="Baker S."/>
            <person name="Barry K."/>
            <person name="Bills G."/>
            <person name="Bluhm B."/>
            <person name="Cannon C."/>
            <person name="Castanera R."/>
            <person name="Culley D."/>
            <person name="Daum C."/>
            <person name="Ezra D."/>
            <person name="Gonzalez J."/>
            <person name="Henrissat B."/>
            <person name="Kuo A."/>
            <person name="Liang C."/>
            <person name="Lipzen A."/>
            <person name="Lutzoni F."/>
            <person name="Magnuson J."/>
            <person name="Mondo S."/>
            <person name="Nolan M."/>
            <person name="Ohm R."/>
            <person name="Pangilinan J."/>
            <person name="Park H.-J."/>
            <person name="Ramirez L."/>
            <person name="Alfaro M."/>
            <person name="Sun H."/>
            <person name="Tritt A."/>
            <person name="Yoshinaga Y."/>
            <person name="Zwiers L.-H."/>
            <person name="Turgeon B."/>
            <person name="Goodwin S."/>
            <person name="Spatafora J."/>
            <person name="Crous P."/>
            <person name="Grigoriev I."/>
        </authorList>
    </citation>
    <scope>NUCLEOTIDE SEQUENCE</scope>
    <source>
        <strain evidence="2">CBS 122681</strain>
    </source>
</reference>
<evidence type="ECO:0000313" key="3">
    <source>
        <dbReference type="Proteomes" id="UP000799324"/>
    </source>
</evidence>